<accession>A0A3S0P1T0</accession>
<keyword evidence="2" id="KW-1185">Reference proteome</keyword>
<name>A0A3S0P1T0_9FLAO</name>
<dbReference type="AlphaFoldDB" id="A0A3S0P1T0"/>
<evidence type="ECO:0000313" key="2">
    <source>
        <dbReference type="Proteomes" id="UP000280825"/>
    </source>
</evidence>
<sequence>MKLTTIIFLLSIVILLNSCASVYKPIQPASLNYISNNTLHGVTLEYKYDLLNKKYAKKETKKGLRLVAVKVKNNTEKDLVFGKDIKLNFESGNELYLLENERTFKSLKQSPASYLFYLLLSPIQLFTKKTNSNGMTEQTSSTPIGLIIGPGLALGNMIVASNANKKFKTELNDYSINGKIIKKGETVFGLITFQSDNYGAIKVRVE</sequence>
<dbReference type="Proteomes" id="UP000280825">
    <property type="component" value="Unassembled WGS sequence"/>
</dbReference>
<proteinExistence type="predicted"/>
<comment type="caution">
    <text evidence="1">The sequence shown here is derived from an EMBL/GenBank/DDBJ whole genome shotgun (WGS) entry which is preliminary data.</text>
</comment>
<protein>
    <submittedName>
        <fullName evidence="1">Uncharacterized protein</fullName>
    </submittedName>
</protein>
<organism evidence="1 2">
    <name type="scientific">Flavobacterium bomense</name>
    <dbReference type="NCBI Taxonomy" id="2497483"/>
    <lineage>
        <taxon>Bacteria</taxon>
        <taxon>Pseudomonadati</taxon>
        <taxon>Bacteroidota</taxon>
        <taxon>Flavobacteriia</taxon>
        <taxon>Flavobacteriales</taxon>
        <taxon>Flavobacteriaceae</taxon>
        <taxon>Flavobacterium</taxon>
    </lineage>
</organism>
<evidence type="ECO:0000313" key="1">
    <source>
        <dbReference type="EMBL" id="RTZ06080.1"/>
    </source>
</evidence>
<reference evidence="1 2" key="1">
    <citation type="submission" date="2018-12" db="EMBL/GenBank/DDBJ databases">
        <title>Flavobacterium sp. nov., isolated from glacier ice.</title>
        <authorList>
            <person name="Liu Q."/>
            <person name="Xin Y.-H."/>
        </authorList>
    </citation>
    <scope>NUCLEOTIDE SEQUENCE [LARGE SCALE GENOMIC DNA]</scope>
    <source>
        <strain evidence="1 2">RB1N8</strain>
    </source>
</reference>
<dbReference type="EMBL" id="RYDJ01000004">
    <property type="protein sequence ID" value="RTZ06080.1"/>
    <property type="molecule type" value="Genomic_DNA"/>
</dbReference>
<gene>
    <name evidence="1" type="ORF">EKL98_06060</name>
</gene>
<dbReference type="RefSeq" id="WP_126554154.1">
    <property type="nucleotide sequence ID" value="NZ_RYDJ01000004.1"/>
</dbReference>